<reference evidence="10" key="1">
    <citation type="journal article" date="2021" name="Cell">
        <title>Tracing the genetic footprints of vertebrate landing in non-teleost ray-finned fishes.</title>
        <authorList>
            <person name="Bi X."/>
            <person name="Wang K."/>
            <person name="Yang L."/>
            <person name="Pan H."/>
            <person name="Jiang H."/>
            <person name="Wei Q."/>
            <person name="Fang M."/>
            <person name="Yu H."/>
            <person name="Zhu C."/>
            <person name="Cai Y."/>
            <person name="He Y."/>
            <person name="Gan X."/>
            <person name="Zeng H."/>
            <person name="Yu D."/>
            <person name="Zhu Y."/>
            <person name="Jiang H."/>
            <person name="Qiu Q."/>
            <person name="Yang H."/>
            <person name="Zhang Y.E."/>
            <person name="Wang W."/>
            <person name="Zhu M."/>
            <person name="He S."/>
            <person name="Zhang G."/>
        </authorList>
    </citation>
    <scope>NUCLEOTIDE SEQUENCE</scope>
    <source>
        <strain evidence="10">Allg_001</strain>
    </source>
</reference>
<dbReference type="GO" id="GO:0001817">
    <property type="term" value="P:regulation of cytokine production"/>
    <property type="evidence" value="ECO:0007669"/>
    <property type="project" value="UniProtKB-ARBA"/>
</dbReference>
<feature type="chain" id="PRO_5035337337" description="Interleukin family protein" evidence="9">
    <location>
        <begin position="24"/>
        <end position="181"/>
    </location>
</feature>
<dbReference type="PANTHER" id="PTHR48482:SF5">
    <property type="entry name" value="INTERLEUKIN-10"/>
    <property type="match status" value="1"/>
</dbReference>
<evidence type="ECO:0000256" key="6">
    <source>
        <dbReference type="ARBA" id="ARBA00022729"/>
    </source>
</evidence>
<keyword evidence="7 8" id="KW-1015">Disulfide bond</keyword>
<name>A0A8J7P3L4_ATRSP</name>
<gene>
    <name evidence="10" type="primary">Il10</name>
    <name evidence="10" type="ORF">GTO95_0018544</name>
</gene>
<feature type="disulfide bond" evidence="8">
    <location>
        <begin position="33"/>
        <end position="130"/>
    </location>
</feature>
<evidence type="ECO:0000256" key="7">
    <source>
        <dbReference type="ARBA" id="ARBA00023157"/>
    </source>
</evidence>
<keyword evidence="6 9" id="KW-0732">Signal</keyword>
<proteinExistence type="inferred from homology"/>
<evidence type="ECO:0000256" key="5">
    <source>
        <dbReference type="ARBA" id="ARBA00022525"/>
    </source>
</evidence>
<comment type="subcellular location">
    <subcellularLocation>
        <location evidence="1 9">Secreted</location>
    </subcellularLocation>
</comment>
<evidence type="ECO:0000256" key="8">
    <source>
        <dbReference type="PIRSR" id="PIRSR620443-50"/>
    </source>
</evidence>
<dbReference type="InterPro" id="IPR009079">
    <property type="entry name" value="4_helix_cytokine-like_core"/>
</dbReference>
<keyword evidence="4 9" id="KW-0202">Cytokine</keyword>
<dbReference type="PANTHER" id="PTHR48482">
    <property type="entry name" value="INTERLEUKIN-19-RELATED"/>
    <property type="match status" value="1"/>
</dbReference>
<evidence type="ECO:0000256" key="4">
    <source>
        <dbReference type="ARBA" id="ARBA00022514"/>
    </source>
</evidence>
<accession>A0A8J7P3L4</accession>
<dbReference type="Proteomes" id="UP000736164">
    <property type="component" value="Unassembled WGS sequence"/>
</dbReference>
<dbReference type="Gene3D" id="1.20.1250.10">
    <property type="match status" value="1"/>
</dbReference>
<comment type="function">
    <text evidence="9">Immune regulatory cytokine.</text>
</comment>
<evidence type="ECO:0000256" key="9">
    <source>
        <dbReference type="RuleBase" id="RU368043"/>
    </source>
</evidence>
<keyword evidence="5 9" id="KW-0964">Secreted</keyword>
<sequence>MAFSWLSTLLFLISALLVENSQSKKNICEDNCCLFIENFPVRLKELRTAFSQIRDYYEASDELIDTALLDEALLEELHSPFGCHAMKEVLRFYLDLVLPAAAKDKGNDFMHPLNSIGNIFIDLKANLNRCRRYFSCKKTFEIENITNEYRKMEGKGLYKAMGELDLLFNYIEEYLVRKRSH</sequence>
<evidence type="ECO:0000256" key="1">
    <source>
        <dbReference type="ARBA" id="ARBA00004613"/>
    </source>
</evidence>
<feature type="disulfide bond" evidence="8">
    <location>
        <begin position="83"/>
        <end position="136"/>
    </location>
</feature>
<dbReference type="GO" id="GO:0006955">
    <property type="term" value="P:immune response"/>
    <property type="evidence" value="ECO:0007669"/>
    <property type="project" value="InterPro"/>
</dbReference>
<dbReference type="SUPFAM" id="SSF47266">
    <property type="entry name" value="4-helical cytokines"/>
    <property type="match status" value="1"/>
</dbReference>
<evidence type="ECO:0000313" key="11">
    <source>
        <dbReference type="Proteomes" id="UP000736164"/>
    </source>
</evidence>
<dbReference type="InterPro" id="IPR000098">
    <property type="entry name" value="IL-10"/>
</dbReference>
<dbReference type="Pfam" id="PF00726">
    <property type="entry name" value="IL10"/>
    <property type="match status" value="1"/>
</dbReference>
<organism evidence="10 11">
    <name type="scientific">Atractosteus spatula</name>
    <name type="common">Alligator gar</name>
    <name type="synonym">Lepisosteus spatula</name>
    <dbReference type="NCBI Taxonomy" id="7917"/>
    <lineage>
        <taxon>Eukaryota</taxon>
        <taxon>Metazoa</taxon>
        <taxon>Chordata</taxon>
        <taxon>Craniata</taxon>
        <taxon>Vertebrata</taxon>
        <taxon>Euteleostomi</taxon>
        <taxon>Actinopterygii</taxon>
        <taxon>Neopterygii</taxon>
        <taxon>Holostei</taxon>
        <taxon>Semionotiformes</taxon>
        <taxon>Lepisosteidae</taxon>
        <taxon>Atractosteus</taxon>
    </lineage>
</organism>
<dbReference type="AlphaFoldDB" id="A0A8J7P3L4"/>
<dbReference type="EMBL" id="JAAWVO010073500">
    <property type="protein sequence ID" value="MBN3324882.1"/>
    <property type="molecule type" value="Genomic_DNA"/>
</dbReference>
<dbReference type="GO" id="GO:0005125">
    <property type="term" value="F:cytokine activity"/>
    <property type="evidence" value="ECO:0007669"/>
    <property type="project" value="UniProtKB-UniRule"/>
</dbReference>
<evidence type="ECO:0000256" key="2">
    <source>
        <dbReference type="ARBA" id="ARBA00008813"/>
    </source>
</evidence>
<evidence type="ECO:0000313" key="10">
    <source>
        <dbReference type="EMBL" id="MBN3324882.1"/>
    </source>
</evidence>
<comment type="caution">
    <text evidence="10">The sequence shown here is derived from an EMBL/GenBank/DDBJ whole genome shotgun (WGS) entry which is preliminary data.</text>
</comment>
<keyword evidence="11" id="KW-1185">Reference proteome</keyword>
<feature type="non-terminal residue" evidence="10">
    <location>
        <position position="1"/>
    </location>
</feature>
<comment type="subunit">
    <text evidence="3">Homodimer. Interacts with IL10RA and IL10RB.</text>
</comment>
<dbReference type="SMART" id="SM00188">
    <property type="entry name" value="IL10"/>
    <property type="match status" value="1"/>
</dbReference>
<dbReference type="GO" id="GO:0005615">
    <property type="term" value="C:extracellular space"/>
    <property type="evidence" value="ECO:0007669"/>
    <property type="project" value="UniProtKB-UniRule"/>
</dbReference>
<evidence type="ECO:0000256" key="3">
    <source>
        <dbReference type="ARBA" id="ARBA00011144"/>
    </source>
</evidence>
<dbReference type="InterPro" id="IPR020443">
    <property type="entry name" value="IL-10/19/20/24/26"/>
</dbReference>
<feature type="signal peptide" evidence="9">
    <location>
        <begin position="1"/>
        <end position="23"/>
    </location>
</feature>
<dbReference type="PRINTS" id="PR01294">
    <property type="entry name" value="INTRLEUKIN10"/>
</dbReference>
<feature type="non-terminal residue" evidence="10">
    <location>
        <position position="181"/>
    </location>
</feature>
<comment type="similarity">
    <text evidence="2 9">Belongs to the IL-10 family.</text>
</comment>
<protein>
    <recommendedName>
        <fullName evidence="9">Interleukin family protein</fullName>
    </recommendedName>
</protein>